<organism evidence="4 5">
    <name type="scientific">Actinomadura fibrosa</name>
    <dbReference type="NCBI Taxonomy" id="111802"/>
    <lineage>
        <taxon>Bacteria</taxon>
        <taxon>Bacillati</taxon>
        <taxon>Actinomycetota</taxon>
        <taxon>Actinomycetes</taxon>
        <taxon>Streptosporangiales</taxon>
        <taxon>Thermomonosporaceae</taxon>
        <taxon>Actinomadura</taxon>
    </lineage>
</organism>
<dbReference type="PANTHER" id="PTHR43884">
    <property type="entry name" value="ACYL-COA DEHYDROGENASE"/>
    <property type="match status" value="1"/>
</dbReference>
<dbReference type="InterPro" id="IPR013786">
    <property type="entry name" value="AcylCoA_DH/ox_N"/>
</dbReference>
<dbReference type="InterPro" id="IPR009100">
    <property type="entry name" value="AcylCoA_DH/oxidase_NM_dom_sf"/>
</dbReference>
<keyword evidence="5" id="KW-1185">Reference proteome</keyword>
<dbReference type="PIRSF" id="PIRSF016578">
    <property type="entry name" value="HsaA"/>
    <property type="match status" value="1"/>
</dbReference>
<dbReference type="InterPro" id="IPR036250">
    <property type="entry name" value="AcylCo_DH-like_C"/>
</dbReference>
<protein>
    <submittedName>
        <fullName evidence="4">Acyl-CoA dehydrogenase family protein</fullName>
    </submittedName>
</protein>
<dbReference type="Gene3D" id="1.20.140.10">
    <property type="entry name" value="Butyryl-CoA Dehydrogenase, subunit A, domain 3"/>
    <property type="match status" value="1"/>
</dbReference>
<dbReference type="Proteomes" id="UP001597063">
    <property type="component" value="Unassembled WGS sequence"/>
</dbReference>
<keyword evidence="1" id="KW-0560">Oxidoreductase</keyword>
<feature type="domain" description="Acyl-CoA dehydrogenase C-terminal" evidence="3">
    <location>
        <begin position="231"/>
        <end position="361"/>
    </location>
</feature>
<dbReference type="PANTHER" id="PTHR43884:SF12">
    <property type="entry name" value="ISOVALERYL-COA DEHYDROGENASE, MITOCHONDRIAL-RELATED"/>
    <property type="match status" value="1"/>
</dbReference>
<comment type="caution">
    <text evidence="4">The sequence shown here is derived from an EMBL/GenBank/DDBJ whole genome shotgun (WGS) entry which is preliminary data.</text>
</comment>
<dbReference type="SUPFAM" id="SSF47203">
    <property type="entry name" value="Acyl-CoA dehydrogenase C-terminal domain-like"/>
    <property type="match status" value="1"/>
</dbReference>
<evidence type="ECO:0000313" key="4">
    <source>
        <dbReference type="EMBL" id="MFD0691901.1"/>
    </source>
</evidence>
<dbReference type="EMBL" id="JBHTGP010000034">
    <property type="protein sequence ID" value="MFD0691901.1"/>
    <property type="molecule type" value="Genomic_DNA"/>
</dbReference>
<evidence type="ECO:0000313" key="5">
    <source>
        <dbReference type="Proteomes" id="UP001597063"/>
    </source>
</evidence>
<name>A0ABW2Y6G7_9ACTN</name>
<feature type="domain" description="Acyl-CoA dehydrogenase/oxidase N-terminal" evidence="2">
    <location>
        <begin position="7"/>
        <end position="101"/>
    </location>
</feature>
<dbReference type="Pfam" id="PF02771">
    <property type="entry name" value="Acyl-CoA_dh_N"/>
    <property type="match status" value="1"/>
</dbReference>
<dbReference type="RefSeq" id="WP_131759423.1">
    <property type="nucleotide sequence ID" value="NZ_CAACUY010000077.1"/>
</dbReference>
<dbReference type="Gene3D" id="1.10.540.10">
    <property type="entry name" value="Acyl-CoA dehydrogenase/oxidase, N-terminal domain"/>
    <property type="match status" value="1"/>
</dbReference>
<dbReference type="Gene3D" id="2.40.110.10">
    <property type="entry name" value="Butyryl-CoA Dehydrogenase, subunit A, domain 2"/>
    <property type="match status" value="1"/>
</dbReference>
<dbReference type="InterPro" id="IPR013107">
    <property type="entry name" value="Acyl-CoA_DH_C"/>
</dbReference>
<sequence length="384" mass="41045">MTLGSELLDRAREMAPKLAERAQRAEELRRPPDESVRELAGAGFLDVLVPRKRGGAELDVATVSGIARELGAGCASTGWVAAIYMLHNWLLALFPEEAQDEVFAERPYAFAPCTLAPVGRAEPAGGGHRVTGRWSWGTGIMHADWVMVSALAPDGPTVFLLPAGEVAVHDVWFTSGMRATGSNDIEVRDRFVPAHRSVPLLDFAQGSTPGAALYDGPVYRMPLVSLLTLVGASPILGAAEGLLAAFRERLRERVLVYSGTRQAEKPSGQMRLGKATAELAAARLLLDRTIAELQDRYRDGGVSGLPERATARLVGSQTVAVARGAVNDICLAAGASAQLMHMPFQRVQRDLATISGHVAFDLDDTYALYGRVALGLDPDATTLV</sequence>
<evidence type="ECO:0000259" key="3">
    <source>
        <dbReference type="Pfam" id="PF08028"/>
    </source>
</evidence>
<dbReference type="SUPFAM" id="SSF56645">
    <property type="entry name" value="Acyl-CoA dehydrogenase NM domain-like"/>
    <property type="match status" value="1"/>
</dbReference>
<dbReference type="InterPro" id="IPR046373">
    <property type="entry name" value="Acyl-CoA_Oxase/DH_mid-dom_sf"/>
</dbReference>
<accession>A0ABW2Y6G7</accession>
<evidence type="ECO:0000259" key="2">
    <source>
        <dbReference type="Pfam" id="PF02771"/>
    </source>
</evidence>
<dbReference type="InterPro" id="IPR037069">
    <property type="entry name" value="AcylCoA_DH/ox_N_sf"/>
</dbReference>
<proteinExistence type="predicted"/>
<evidence type="ECO:0000256" key="1">
    <source>
        <dbReference type="ARBA" id="ARBA00023002"/>
    </source>
</evidence>
<dbReference type="Pfam" id="PF08028">
    <property type="entry name" value="Acyl-CoA_dh_2"/>
    <property type="match status" value="1"/>
</dbReference>
<reference evidence="5" key="1">
    <citation type="journal article" date="2019" name="Int. J. Syst. Evol. Microbiol.">
        <title>The Global Catalogue of Microorganisms (GCM) 10K type strain sequencing project: providing services to taxonomists for standard genome sequencing and annotation.</title>
        <authorList>
            <consortium name="The Broad Institute Genomics Platform"/>
            <consortium name="The Broad Institute Genome Sequencing Center for Infectious Disease"/>
            <person name="Wu L."/>
            <person name="Ma J."/>
        </authorList>
    </citation>
    <scope>NUCLEOTIDE SEQUENCE [LARGE SCALE GENOMIC DNA]</scope>
    <source>
        <strain evidence="5">JCM 9371</strain>
    </source>
</reference>
<gene>
    <name evidence="4" type="ORF">ACFQZM_45940</name>
</gene>